<evidence type="ECO:0000313" key="2">
    <source>
        <dbReference type="EMBL" id="GFH25608.1"/>
    </source>
</evidence>
<dbReference type="Proteomes" id="UP000485058">
    <property type="component" value="Unassembled WGS sequence"/>
</dbReference>
<gene>
    <name evidence="2" type="ORF">HaLaN_23596</name>
</gene>
<comment type="caution">
    <text evidence="2">The sequence shown here is derived from an EMBL/GenBank/DDBJ whole genome shotgun (WGS) entry which is preliminary data.</text>
</comment>
<keyword evidence="3" id="KW-1185">Reference proteome</keyword>
<proteinExistence type="predicted"/>
<feature type="non-terminal residue" evidence="2">
    <location>
        <position position="1"/>
    </location>
</feature>
<sequence>QEEEGKGQGLVAGVRGGQSHISGSGRGLPLRQLLKHQLDALQQLAGQSPQLLCSGMLHQQRLALHLAQQLAEALQQLQAAGGLLQGLGAPGGLGEPRPGGGAGATPGGGAGAESAGPGSDWKSEVQCEDVALALQSWPADSPLLAPLTQSQALLSWHQGLHHLVPPGGAAAQGLVVLQARIGRLAGPVSSAPGGQ</sequence>
<feature type="compositionally biased region" description="Gly residues" evidence="1">
    <location>
        <begin position="88"/>
        <end position="111"/>
    </location>
</feature>
<evidence type="ECO:0000313" key="3">
    <source>
        <dbReference type="Proteomes" id="UP000485058"/>
    </source>
</evidence>
<reference evidence="2 3" key="1">
    <citation type="submission" date="2020-02" db="EMBL/GenBank/DDBJ databases">
        <title>Draft genome sequence of Haematococcus lacustris strain NIES-144.</title>
        <authorList>
            <person name="Morimoto D."/>
            <person name="Nakagawa S."/>
            <person name="Yoshida T."/>
            <person name="Sawayama S."/>
        </authorList>
    </citation>
    <scope>NUCLEOTIDE SEQUENCE [LARGE SCALE GENOMIC DNA]</scope>
    <source>
        <strain evidence="2 3">NIES-144</strain>
    </source>
</reference>
<organism evidence="2 3">
    <name type="scientific">Haematococcus lacustris</name>
    <name type="common">Green alga</name>
    <name type="synonym">Haematococcus pluvialis</name>
    <dbReference type="NCBI Taxonomy" id="44745"/>
    <lineage>
        <taxon>Eukaryota</taxon>
        <taxon>Viridiplantae</taxon>
        <taxon>Chlorophyta</taxon>
        <taxon>core chlorophytes</taxon>
        <taxon>Chlorophyceae</taxon>
        <taxon>CS clade</taxon>
        <taxon>Chlamydomonadales</taxon>
        <taxon>Haematococcaceae</taxon>
        <taxon>Haematococcus</taxon>
    </lineage>
</organism>
<accession>A0A6A0A2B8</accession>
<name>A0A6A0A2B8_HAELA</name>
<feature type="non-terminal residue" evidence="2">
    <location>
        <position position="195"/>
    </location>
</feature>
<dbReference type="AlphaFoldDB" id="A0A6A0A2B8"/>
<protein>
    <submittedName>
        <fullName evidence="2">Uncharacterized protein</fullName>
    </submittedName>
</protein>
<feature type="region of interest" description="Disordered" evidence="1">
    <location>
        <begin position="88"/>
        <end position="122"/>
    </location>
</feature>
<dbReference type="EMBL" id="BLLF01002862">
    <property type="protein sequence ID" value="GFH25608.1"/>
    <property type="molecule type" value="Genomic_DNA"/>
</dbReference>
<evidence type="ECO:0000256" key="1">
    <source>
        <dbReference type="SAM" id="MobiDB-lite"/>
    </source>
</evidence>
<feature type="compositionally biased region" description="Gly residues" evidence="1">
    <location>
        <begin position="7"/>
        <end position="16"/>
    </location>
</feature>
<feature type="region of interest" description="Disordered" evidence="1">
    <location>
        <begin position="1"/>
        <end position="23"/>
    </location>
</feature>